<evidence type="ECO:0000313" key="3">
    <source>
        <dbReference type="Proteomes" id="UP000198553"/>
    </source>
</evidence>
<dbReference type="Proteomes" id="UP000198553">
    <property type="component" value="Unassembled WGS sequence"/>
</dbReference>
<gene>
    <name evidence="2" type="ORF">SAMN05192533_105129</name>
</gene>
<dbReference type="RefSeq" id="WP_090743892.1">
    <property type="nucleotide sequence ID" value="NZ_FOBW01000005.1"/>
</dbReference>
<keyword evidence="1" id="KW-0472">Membrane</keyword>
<dbReference type="EMBL" id="FOBW01000005">
    <property type="protein sequence ID" value="SEM73365.1"/>
    <property type="molecule type" value="Genomic_DNA"/>
</dbReference>
<keyword evidence="1" id="KW-0812">Transmembrane</keyword>
<reference evidence="3" key="1">
    <citation type="submission" date="2016-10" db="EMBL/GenBank/DDBJ databases">
        <authorList>
            <person name="Varghese N."/>
            <person name="Submissions S."/>
        </authorList>
    </citation>
    <scope>NUCLEOTIDE SEQUENCE [LARGE SCALE GENOMIC DNA]</scope>
    <source>
        <strain evidence="3">B48,IBRC-M 10115,DSM 25386,CECT 8001</strain>
    </source>
</reference>
<dbReference type="OrthoDB" id="2990850at2"/>
<evidence type="ECO:0000256" key="1">
    <source>
        <dbReference type="SAM" id="Phobius"/>
    </source>
</evidence>
<keyword evidence="1" id="KW-1133">Transmembrane helix</keyword>
<feature type="transmembrane region" description="Helical" evidence="1">
    <location>
        <begin position="6"/>
        <end position="22"/>
    </location>
</feature>
<proteinExistence type="predicted"/>
<protein>
    <submittedName>
        <fullName evidence="2">Uncharacterized protein</fullName>
    </submittedName>
</protein>
<evidence type="ECO:0000313" key="2">
    <source>
        <dbReference type="EMBL" id="SEM73365.1"/>
    </source>
</evidence>
<organism evidence="2 3">
    <name type="scientific">Mesobacillus persicus</name>
    <dbReference type="NCBI Taxonomy" id="930146"/>
    <lineage>
        <taxon>Bacteria</taxon>
        <taxon>Bacillati</taxon>
        <taxon>Bacillota</taxon>
        <taxon>Bacilli</taxon>
        <taxon>Bacillales</taxon>
        <taxon>Bacillaceae</taxon>
        <taxon>Mesobacillus</taxon>
    </lineage>
</organism>
<keyword evidence="3" id="KW-1185">Reference proteome</keyword>
<dbReference type="AlphaFoldDB" id="A0A1H8ARN8"/>
<accession>A0A1H8ARN8</accession>
<name>A0A1H8ARN8_9BACI</name>
<sequence length="408" mass="47610">MYELYILLLTLIPITILTFILLKKKNQSNVFTSIIEVEQEDMKMEDTQKKEELYVFDSPFSVQQIDSSILESKKGIESNEKLKEHSNDLLRIVKSYTPHLNKGKEVYEVVFSESLQEELKKGTARIMDSIKKDGYKRAMAVNERGTVIEHANLKMQKYNPTQLKALALNTLTVVVSQEHLQEIRRGLEKIQVSLDRLIAMRKNEYYGDAKGSYDYLKRAYTIYQNNEVSDKVIIQLESIYRENISSIYSILKDLEDVTVQVSDLKKKVWMWQTKEQLTNLNKIVTEYNDYENLLNLFIMNVTACIKLMELYGDSQAVIDHSIENTNELIKLFEKNRKNFLIELDSYSSEFNTIFTTENYLIEKQRSIKKEIKKINNISNDYIKKSLPEAPGTLYLAVEDNEVVSVYRA</sequence>